<dbReference type="PRINTS" id="PR00237">
    <property type="entry name" value="GPCRRHODOPSN"/>
</dbReference>
<evidence type="ECO:0000256" key="1">
    <source>
        <dbReference type="ARBA" id="ARBA00004651"/>
    </source>
</evidence>
<evidence type="ECO:0000313" key="11">
    <source>
        <dbReference type="EMBL" id="KAK2146496.1"/>
    </source>
</evidence>
<keyword evidence="3 9" id="KW-0812">Transmembrane</keyword>
<evidence type="ECO:0000256" key="8">
    <source>
        <dbReference type="ARBA" id="ARBA00023224"/>
    </source>
</evidence>
<evidence type="ECO:0000256" key="4">
    <source>
        <dbReference type="ARBA" id="ARBA00022989"/>
    </source>
</evidence>
<dbReference type="PANTHER" id="PTHR24249:SF372">
    <property type="entry name" value="G-PROTEIN COUPLED RECEPTORS FAMILY 1 PROFILE DOMAIN-CONTAINING PROTEIN"/>
    <property type="match status" value="1"/>
</dbReference>
<comment type="subcellular location">
    <subcellularLocation>
        <location evidence="1">Cell membrane</location>
        <topology evidence="1">Multi-pass membrane protein</topology>
    </subcellularLocation>
</comment>
<evidence type="ECO:0000256" key="2">
    <source>
        <dbReference type="ARBA" id="ARBA00022475"/>
    </source>
</evidence>
<comment type="caution">
    <text evidence="11">The sequence shown here is derived from an EMBL/GenBank/DDBJ whole genome shotgun (WGS) entry which is preliminary data.</text>
</comment>
<protein>
    <recommendedName>
        <fullName evidence="10">G-protein coupled receptors family 1 profile domain-containing protein</fullName>
    </recommendedName>
</protein>
<evidence type="ECO:0000256" key="7">
    <source>
        <dbReference type="ARBA" id="ARBA00023170"/>
    </source>
</evidence>
<keyword evidence="7" id="KW-0675">Receptor</keyword>
<proteinExistence type="predicted"/>
<evidence type="ECO:0000256" key="3">
    <source>
        <dbReference type="ARBA" id="ARBA00022692"/>
    </source>
</evidence>
<reference evidence="11" key="1">
    <citation type="journal article" date="2023" name="Mol. Biol. Evol.">
        <title>Third-Generation Sequencing Reveals the Adaptive Role of the Epigenome in Three Deep-Sea Polychaetes.</title>
        <authorList>
            <person name="Perez M."/>
            <person name="Aroh O."/>
            <person name="Sun Y."/>
            <person name="Lan Y."/>
            <person name="Juniper S.K."/>
            <person name="Young C.R."/>
            <person name="Angers B."/>
            <person name="Qian P.Y."/>
        </authorList>
    </citation>
    <scope>NUCLEOTIDE SEQUENCE</scope>
    <source>
        <strain evidence="11">R07B-5</strain>
    </source>
</reference>
<feature type="transmembrane region" description="Helical" evidence="9">
    <location>
        <begin position="86"/>
        <end position="113"/>
    </location>
</feature>
<accession>A0AAD9J5L5</accession>
<name>A0AAD9J5L5_RIDPI</name>
<dbReference type="PANTHER" id="PTHR24249">
    <property type="entry name" value="HISTAMINE RECEPTOR-RELATED G-PROTEIN COUPLED RECEPTOR"/>
    <property type="match status" value="1"/>
</dbReference>
<dbReference type="InterPro" id="IPR000276">
    <property type="entry name" value="GPCR_Rhodpsn"/>
</dbReference>
<dbReference type="SUPFAM" id="SSF81321">
    <property type="entry name" value="Family A G protein-coupled receptor-like"/>
    <property type="match status" value="1"/>
</dbReference>
<evidence type="ECO:0000256" key="6">
    <source>
        <dbReference type="ARBA" id="ARBA00023136"/>
    </source>
</evidence>
<dbReference type="GO" id="GO:0004930">
    <property type="term" value="F:G protein-coupled receptor activity"/>
    <property type="evidence" value="ECO:0007669"/>
    <property type="project" value="UniProtKB-KW"/>
</dbReference>
<evidence type="ECO:0000256" key="5">
    <source>
        <dbReference type="ARBA" id="ARBA00023040"/>
    </source>
</evidence>
<dbReference type="InterPro" id="IPR017452">
    <property type="entry name" value="GPCR_Rhodpsn_7TM"/>
</dbReference>
<dbReference type="CDD" id="cd00637">
    <property type="entry name" value="7tm_classA_rhodopsin-like"/>
    <property type="match status" value="1"/>
</dbReference>
<feature type="transmembrane region" description="Helical" evidence="9">
    <location>
        <begin position="166"/>
        <end position="187"/>
    </location>
</feature>
<sequence>MEEANSVKVATICVSVVANVVLNGMVILVILRTPKLRSDRVTLFMLSLASSDLAFGVGFMTTSAIVCSHPHLRIVEDRHADIMAIVSTWLTVTSLYNICSVSVCKMAAVVYPLRYAITVTKRRCYLVIVFNWTASMLFAVPFSYIGTSWNMDMCFIDRRRINWKNSFYTIVVMVFGSAVPMCILVYANLRMFIVVARASRRVAAEGFRLGEVTNTIVLAEHTGALEVIRSVRSSRNIIVISLAYVLVVSPLMVVETAASFRQTTKGSDVEFAALWLFFGNTSINSLLYIVLHRSVRSAVKNVLSPCRQIAL</sequence>
<dbReference type="AlphaFoldDB" id="A0AAD9J5L5"/>
<dbReference type="PROSITE" id="PS50262">
    <property type="entry name" value="G_PROTEIN_RECEP_F1_2"/>
    <property type="match status" value="1"/>
</dbReference>
<evidence type="ECO:0000313" key="13">
    <source>
        <dbReference type="Proteomes" id="UP001209878"/>
    </source>
</evidence>
<feature type="transmembrane region" description="Helical" evidence="9">
    <location>
        <begin position="6"/>
        <end position="31"/>
    </location>
</feature>
<dbReference type="Gene3D" id="1.20.1070.10">
    <property type="entry name" value="Rhodopsin 7-helix transmembrane proteins"/>
    <property type="match status" value="1"/>
</dbReference>
<dbReference type="EMBL" id="JAODUO010003646">
    <property type="protein sequence ID" value="KAK2146496.1"/>
    <property type="molecule type" value="Genomic_DNA"/>
</dbReference>
<evidence type="ECO:0000256" key="9">
    <source>
        <dbReference type="SAM" id="Phobius"/>
    </source>
</evidence>
<feature type="transmembrane region" description="Helical" evidence="9">
    <location>
        <begin position="272"/>
        <end position="291"/>
    </location>
</feature>
<dbReference type="EMBL" id="JAODUO010000360">
    <property type="protein sequence ID" value="KAK2182267.1"/>
    <property type="molecule type" value="Genomic_DNA"/>
</dbReference>
<feature type="transmembrane region" description="Helical" evidence="9">
    <location>
        <begin position="43"/>
        <end position="66"/>
    </location>
</feature>
<keyword evidence="4 9" id="KW-1133">Transmembrane helix</keyword>
<feature type="transmembrane region" description="Helical" evidence="9">
    <location>
        <begin position="125"/>
        <end position="146"/>
    </location>
</feature>
<dbReference type="GO" id="GO:0005886">
    <property type="term" value="C:plasma membrane"/>
    <property type="evidence" value="ECO:0007669"/>
    <property type="project" value="UniProtKB-SubCell"/>
</dbReference>
<dbReference type="Pfam" id="PF00001">
    <property type="entry name" value="7tm_1"/>
    <property type="match status" value="1"/>
</dbReference>
<dbReference type="InterPro" id="IPR050569">
    <property type="entry name" value="TAAR"/>
</dbReference>
<evidence type="ECO:0000313" key="12">
    <source>
        <dbReference type="EMBL" id="KAK2182267.1"/>
    </source>
</evidence>
<gene>
    <name evidence="12" type="ORF">NP493_359g06029</name>
    <name evidence="11" type="ORF">NP493_3661g00001</name>
</gene>
<evidence type="ECO:0000259" key="10">
    <source>
        <dbReference type="PROSITE" id="PS50262"/>
    </source>
</evidence>
<keyword evidence="2" id="KW-1003">Cell membrane</keyword>
<keyword evidence="6 9" id="KW-0472">Membrane</keyword>
<keyword evidence="8" id="KW-0807">Transducer</keyword>
<keyword evidence="5" id="KW-0297">G-protein coupled receptor</keyword>
<organism evidence="11 13">
    <name type="scientific">Ridgeia piscesae</name>
    <name type="common">Tubeworm</name>
    <dbReference type="NCBI Taxonomy" id="27915"/>
    <lineage>
        <taxon>Eukaryota</taxon>
        <taxon>Metazoa</taxon>
        <taxon>Spiralia</taxon>
        <taxon>Lophotrochozoa</taxon>
        <taxon>Annelida</taxon>
        <taxon>Polychaeta</taxon>
        <taxon>Sedentaria</taxon>
        <taxon>Canalipalpata</taxon>
        <taxon>Sabellida</taxon>
        <taxon>Siboglinidae</taxon>
        <taxon>Ridgeia</taxon>
    </lineage>
</organism>
<dbReference type="Proteomes" id="UP001209878">
    <property type="component" value="Unassembled WGS sequence"/>
</dbReference>
<feature type="transmembrane region" description="Helical" evidence="9">
    <location>
        <begin position="237"/>
        <end position="260"/>
    </location>
</feature>
<keyword evidence="13" id="KW-1185">Reference proteome</keyword>
<feature type="domain" description="G-protein coupled receptors family 1 profile" evidence="10">
    <location>
        <begin position="22"/>
        <end position="288"/>
    </location>
</feature>